<evidence type="ECO:0000313" key="9">
    <source>
        <dbReference type="Proteomes" id="UP000236959"/>
    </source>
</evidence>
<dbReference type="InterPro" id="IPR009003">
    <property type="entry name" value="Peptidase_S1_PA"/>
</dbReference>
<keyword evidence="2 6" id="KW-0645">Protease</keyword>
<dbReference type="SUPFAM" id="SSF50494">
    <property type="entry name" value="Trypsin-like serine proteases"/>
    <property type="match status" value="1"/>
</dbReference>
<feature type="signal peptide" evidence="6">
    <location>
        <begin position="1"/>
        <end position="41"/>
    </location>
</feature>
<dbReference type="PROSITE" id="PS00134">
    <property type="entry name" value="TRYPSIN_HIS"/>
    <property type="match status" value="1"/>
</dbReference>
<evidence type="ECO:0000313" key="8">
    <source>
        <dbReference type="EMBL" id="POF31614.1"/>
    </source>
</evidence>
<sequence>MRLAMRYKQRMKPARQLIIRRRAATLLAACLSIFALGPADAAKLQVIDSTEAPWPSIGRVNVAGYRTTSMCTGTLIAPNIVLTAAHCLYNKRTLKPFAVDDLLFIAGVRRDEYAARLEAACFRTAEGFAPSTDVKLADIRNDVGIIILKEASSLAPVPPLSLQQAARLTKDTRFRSVGYRRSRRYLPTVVPACRVLGNAEESWVTDCSAESGASGGPLLVETPDGPRVAGVMSARIDKERSAIVPFFNWQALLENPSCGQTQSLSGAAANRPASTGN</sequence>
<dbReference type="PROSITE" id="PS50240">
    <property type="entry name" value="TRYPSIN_DOM"/>
    <property type="match status" value="1"/>
</dbReference>
<dbReference type="Pfam" id="PF00089">
    <property type="entry name" value="Trypsin"/>
    <property type="match status" value="1"/>
</dbReference>
<keyword evidence="3 6" id="KW-0732">Signal</keyword>
<proteinExistence type="inferred from homology"/>
<evidence type="ECO:0000256" key="5">
    <source>
        <dbReference type="ARBA" id="ARBA00022825"/>
    </source>
</evidence>
<dbReference type="Proteomes" id="UP000236959">
    <property type="component" value="Unassembled WGS sequence"/>
</dbReference>
<dbReference type="InterPro" id="IPR043504">
    <property type="entry name" value="Peptidase_S1_PA_chymotrypsin"/>
</dbReference>
<feature type="chain" id="PRO_5015367934" description="Serine protease" evidence="6">
    <location>
        <begin position="42"/>
        <end position="277"/>
    </location>
</feature>
<evidence type="ECO:0000256" key="2">
    <source>
        <dbReference type="ARBA" id="ARBA00022670"/>
    </source>
</evidence>
<feature type="domain" description="Peptidase S1" evidence="7">
    <location>
        <begin position="35"/>
        <end position="249"/>
    </location>
</feature>
<dbReference type="InterPro" id="IPR008256">
    <property type="entry name" value="Peptidase_S1B"/>
</dbReference>
<dbReference type="GO" id="GO:0004252">
    <property type="term" value="F:serine-type endopeptidase activity"/>
    <property type="evidence" value="ECO:0007669"/>
    <property type="project" value="InterPro"/>
</dbReference>
<dbReference type="InterPro" id="IPR001254">
    <property type="entry name" value="Trypsin_dom"/>
</dbReference>
<evidence type="ECO:0000259" key="7">
    <source>
        <dbReference type="PROSITE" id="PS50240"/>
    </source>
</evidence>
<dbReference type="GO" id="GO:0006508">
    <property type="term" value="P:proteolysis"/>
    <property type="evidence" value="ECO:0007669"/>
    <property type="project" value="UniProtKB-KW"/>
</dbReference>
<keyword evidence="9" id="KW-1185">Reference proteome</keyword>
<dbReference type="AlphaFoldDB" id="A0A2S3UVB5"/>
<organism evidence="8 9">
    <name type="scientific">Roseibium marinum</name>
    <dbReference type="NCBI Taxonomy" id="281252"/>
    <lineage>
        <taxon>Bacteria</taxon>
        <taxon>Pseudomonadati</taxon>
        <taxon>Pseudomonadota</taxon>
        <taxon>Alphaproteobacteria</taxon>
        <taxon>Hyphomicrobiales</taxon>
        <taxon>Stappiaceae</taxon>
        <taxon>Roseibium</taxon>
    </lineage>
</organism>
<evidence type="ECO:0000256" key="1">
    <source>
        <dbReference type="ARBA" id="ARBA00008764"/>
    </source>
</evidence>
<keyword evidence="5 6" id="KW-0720">Serine protease</keyword>
<protein>
    <recommendedName>
        <fullName evidence="6">Serine protease</fullName>
        <ecNumber evidence="6">3.4.21.-</ecNumber>
    </recommendedName>
</protein>
<dbReference type="EC" id="3.4.21.-" evidence="6"/>
<evidence type="ECO:0000256" key="6">
    <source>
        <dbReference type="RuleBase" id="RU004296"/>
    </source>
</evidence>
<evidence type="ECO:0000256" key="4">
    <source>
        <dbReference type="ARBA" id="ARBA00022801"/>
    </source>
</evidence>
<dbReference type="PANTHER" id="PTHR15462:SF8">
    <property type="entry name" value="SERINE PROTEASE"/>
    <property type="match status" value="1"/>
</dbReference>
<dbReference type="PRINTS" id="PR00839">
    <property type="entry name" value="V8PROTEASE"/>
</dbReference>
<dbReference type="Gene3D" id="2.40.10.10">
    <property type="entry name" value="Trypsin-like serine proteases"/>
    <property type="match status" value="2"/>
</dbReference>
<keyword evidence="4 6" id="KW-0378">Hydrolase</keyword>
<dbReference type="InterPro" id="IPR018114">
    <property type="entry name" value="TRYPSIN_HIS"/>
</dbReference>
<evidence type="ECO:0000256" key="3">
    <source>
        <dbReference type="ARBA" id="ARBA00022729"/>
    </source>
</evidence>
<dbReference type="EMBL" id="PPCN01000004">
    <property type="protein sequence ID" value="POF31614.1"/>
    <property type="molecule type" value="Genomic_DNA"/>
</dbReference>
<dbReference type="OrthoDB" id="267336at2"/>
<dbReference type="InterPro" id="IPR050966">
    <property type="entry name" value="Glutamyl_endopeptidase"/>
</dbReference>
<comment type="caution">
    <text evidence="8">The sequence shown here is derived from an EMBL/GenBank/DDBJ whole genome shotgun (WGS) entry which is preliminary data.</text>
</comment>
<comment type="similarity">
    <text evidence="1 6">Belongs to the peptidase S1B family.</text>
</comment>
<name>A0A2S3UVB5_9HYPH</name>
<dbReference type="PANTHER" id="PTHR15462">
    <property type="entry name" value="SERINE PROTEASE"/>
    <property type="match status" value="1"/>
</dbReference>
<gene>
    <name evidence="8" type="ORF">CLV41_104183</name>
</gene>
<accession>A0A2S3UVB5</accession>
<reference evidence="8 9" key="1">
    <citation type="submission" date="2018-01" db="EMBL/GenBank/DDBJ databases">
        <title>Genomic Encyclopedia of Archaeal and Bacterial Type Strains, Phase II (KMG-II): from individual species to whole genera.</title>
        <authorList>
            <person name="Goeker M."/>
        </authorList>
    </citation>
    <scope>NUCLEOTIDE SEQUENCE [LARGE SCALE GENOMIC DNA]</scope>
    <source>
        <strain evidence="8 9">DSM 17023</strain>
    </source>
</reference>
<dbReference type="SMART" id="SM00020">
    <property type="entry name" value="Tryp_SPc"/>
    <property type="match status" value="1"/>
</dbReference>